<accession>A0A1H4GBL3</accession>
<dbReference type="AlphaFoldDB" id="A0A1H4GBL3"/>
<proteinExistence type="predicted"/>
<dbReference type="EMBL" id="FNRA01000009">
    <property type="protein sequence ID" value="SEB06847.1"/>
    <property type="molecule type" value="Genomic_DNA"/>
</dbReference>
<dbReference type="InterPro" id="IPR046233">
    <property type="entry name" value="DUF6266"/>
</dbReference>
<sequence length="155" mass="17515">MKPLEKFIRVGYRQDAKKKQLSSHNAMVSEIRKSAMEGLYLERSVSLSKLLVTRGNLLTADKKSAVMTPSGLAFSWSTEIEDGKSHYSDQVMLLAFFPELQQIRFETGGAQRYKGKDFLQLDGIKKGFAAEVYISFIANDQESVSNSTYLGQFIW</sequence>
<name>A0A1H4GBL3_9SPHI</name>
<protein>
    <submittedName>
        <fullName evidence="1">Uncharacterized protein</fullName>
    </submittedName>
</protein>
<dbReference type="Proteomes" id="UP000198850">
    <property type="component" value="Unassembled WGS sequence"/>
</dbReference>
<dbReference type="STRING" id="425514.SAMN05443550_109190"/>
<dbReference type="RefSeq" id="WP_090558531.1">
    <property type="nucleotide sequence ID" value="NZ_FNRA01000009.1"/>
</dbReference>
<evidence type="ECO:0000313" key="1">
    <source>
        <dbReference type="EMBL" id="SEB06847.1"/>
    </source>
</evidence>
<keyword evidence="2" id="KW-1185">Reference proteome</keyword>
<organism evidence="1 2">
    <name type="scientific">Pedobacter hartonius</name>
    <dbReference type="NCBI Taxonomy" id="425514"/>
    <lineage>
        <taxon>Bacteria</taxon>
        <taxon>Pseudomonadati</taxon>
        <taxon>Bacteroidota</taxon>
        <taxon>Sphingobacteriia</taxon>
        <taxon>Sphingobacteriales</taxon>
        <taxon>Sphingobacteriaceae</taxon>
        <taxon>Pedobacter</taxon>
    </lineage>
</organism>
<dbReference type="OrthoDB" id="648163at2"/>
<gene>
    <name evidence="1" type="ORF">SAMN05443550_109190</name>
</gene>
<dbReference type="Pfam" id="PF19781">
    <property type="entry name" value="DUF6266"/>
    <property type="match status" value="1"/>
</dbReference>
<evidence type="ECO:0000313" key="2">
    <source>
        <dbReference type="Proteomes" id="UP000198850"/>
    </source>
</evidence>
<reference evidence="1 2" key="1">
    <citation type="submission" date="2016-10" db="EMBL/GenBank/DDBJ databases">
        <authorList>
            <person name="de Groot N.N."/>
        </authorList>
    </citation>
    <scope>NUCLEOTIDE SEQUENCE [LARGE SCALE GENOMIC DNA]</scope>
    <source>
        <strain evidence="1 2">DSM 19033</strain>
    </source>
</reference>